<dbReference type="KEGG" id="pchm:VFPPC_09897"/>
<reference evidence="3 4" key="1">
    <citation type="journal article" date="2016" name="PLoS Pathog.">
        <title>Biosynthesis of antibiotic leucinostatins in bio-control fungus Purpureocillium lilacinum and their inhibition on phytophthora revealed by genome mining.</title>
        <authorList>
            <person name="Wang G."/>
            <person name="Liu Z."/>
            <person name="Lin R."/>
            <person name="Li E."/>
            <person name="Mao Z."/>
            <person name="Ling J."/>
            <person name="Yang Y."/>
            <person name="Yin W.B."/>
            <person name="Xie B."/>
        </authorList>
    </citation>
    <scope>NUCLEOTIDE SEQUENCE [LARGE SCALE GENOMIC DNA]</scope>
    <source>
        <strain evidence="3">170</strain>
    </source>
</reference>
<keyword evidence="2" id="KW-0812">Transmembrane</keyword>
<dbReference type="GeneID" id="28852354"/>
<keyword evidence="2" id="KW-1133">Transmembrane helix</keyword>
<dbReference type="AlphaFoldDB" id="A0A179FDL8"/>
<protein>
    <submittedName>
        <fullName evidence="3">Uncharacterized protein</fullName>
    </submittedName>
</protein>
<feature type="compositionally biased region" description="Low complexity" evidence="1">
    <location>
        <begin position="524"/>
        <end position="537"/>
    </location>
</feature>
<feature type="transmembrane region" description="Helical" evidence="2">
    <location>
        <begin position="263"/>
        <end position="284"/>
    </location>
</feature>
<comment type="caution">
    <text evidence="3">The sequence shown here is derived from an EMBL/GenBank/DDBJ whole genome shotgun (WGS) entry which is preliminary data.</text>
</comment>
<evidence type="ECO:0000313" key="3">
    <source>
        <dbReference type="EMBL" id="OAQ63400.1"/>
    </source>
</evidence>
<feature type="transmembrane region" description="Helical" evidence="2">
    <location>
        <begin position="99"/>
        <end position="124"/>
    </location>
</feature>
<proteinExistence type="predicted"/>
<feature type="transmembrane region" description="Helical" evidence="2">
    <location>
        <begin position="219"/>
        <end position="243"/>
    </location>
</feature>
<gene>
    <name evidence="3" type="ORF">VFPPC_09897</name>
</gene>
<dbReference type="Proteomes" id="UP000078397">
    <property type="component" value="Unassembled WGS sequence"/>
</dbReference>
<dbReference type="RefSeq" id="XP_018140980.1">
    <property type="nucleotide sequence ID" value="XM_018288360.1"/>
</dbReference>
<keyword evidence="4" id="KW-1185">Reference proteome</keyword>
<dbReference type="EMBL" id="LSBJ02000006">
    <property type="protein sequence ID" value="OAQ63400.1"/>
    <property type="molecule type" value="Genomic_DNA"/>
</dbReference>
<feature type="region of interest" description="Disordered" evidence="1">
    <location>
        <begin position="416"/>
        <end position="438"/>
    </location>
</feature>
<feature type="compositionally biased region" description="Basic and acidic residues" evidence="1">
    <location>
        <begin position="611"/>
        <end position="625"/>
    </location>
</feature>
<dbReference type="OrthoDB" id="5368516at2759"/>
<organism evidence="3 4">
    <name type="scientific">Pochonia chlamydosporia 170</name>
    <dbReference type="NCBI Taxonomy" id="1380566"/>
    <lineage>
        <taxon>Eukaryota</taxon>
        <taxon>Fungi</taxon>
        <taxon>Dikarya</taxon>
        <taxon>Ascomycota</taxon>
        <taxon>Pezizomycotina</taxon>
        <taxon>Sordariomycetes</taxon>
        <taxon>Hypocreomycetidae</taxon>
        <taxon>Hypocreales</taxon>
        <taxon>Clavicipitaceae</taxon>
        <taxon>Pochonia</taxon>
    </lineage>
</organism>
<feature type="transmembrane region" description="Helical" evidence="2">
    <location>
        <begin position="296"/>
        <end position="320"/>
    </location>
</feature>
<accession>A0A179FDL8</accession>
<keyword evidence="2" id="KW-0472">Membrane</keyword>
<evidence type="ECO:0000313" key="4">
    <source>
        <dbReference type="Proteomes" id="UP000078397"/>
    </source>
</evidence>
<feature type="transmembrane region" description="Helical" evidence="2">
    <location>
        <begin position="144"/>
        <end position="167"/>
    </location>
</feature>
<feature type="region of interest" description="Disordered" evidence="1">
    <location>
        <begin position="503"/>
        <end position="625"/>
    </location>
</feature>
<sequence length="625" mass="68172">MDGFGVRWAEPPPAELWSRIPQVKSPTDGGFDFQGNSSSAFINELRFAASKSVRTSFVILASFNALAGATTAAGIYWDCYMSLKRKDPDLRLKSSFWRIIGPAEIFPFALSVGIVVQGIIFAAIQSFGLQGLLILGCEPLSQVMLPAFFIVPFIQFTFGLEAAVQAVRLYHPFSPRHKWSIPACLALTTVGLIAAYVLTRFVLPANFCFASLVFFLRRWGLGCFGIIVGIAATLLMGSATAFYRLYQISGIAEQQRITATWMAWFMAMGALMLSIMAPFFYVVATDESPNATTVQSQFSMATVVVANLTGLMTGGMYVLLRSSRIGKIGPKGYYEFDSRRSVRRPKTTVPHSFIFTRQMEQPVPPPAQLPQRRASSFYTAQDVELGVGAANAMPLNEAQKTDALPDASTVGVATTTLGPVPSQEPLPRKSSAYNLFPRDTAPDPKSMYLLPATAYMPANNDKALNPFADELPAPPTIRFSGSRHNRDSSLGSSATVPIGIRVSNINDMPPGQSFYQVPPPPRATRPSRPVSRVPVAAIPDRLIIPDDEANPENKDKQLPPVPLALMKKEAEKEVKDDEIRLSPTVYSPKRTPSKGKGKASSPTAPPPGPRHSPESYGRVDEAEWI</sequence>
<name>A0A179FDL8_METCM</name>
<evidence type="ECO:0000256" key="2">
    <source>
        <dbReference type="SAM" id="Phobius"/>
    </source>
</evidence>
<evidence type="ECO:0000256" key="1">
    <source>
        <dbReference type="SAM" id="MobiDB-lite"/>
    </source>
</evidence>
<feature type="compositionally biased region" description="Basic and acidic residues" evidence="1">
    <location>
        <begin position="566"/>
        <end position="580"/>
    </location>
</feature>
<feature type="transmembrane region" description="Helical" evidence="2">
    <location>
        <begin position="57"/>
        <end position="78"/>
    </location>
</feature>
<dbReference type="STRING" id="1380566.A0A179FDL8"/>
<feature type="transmembrane region" description="Helical" evidence="2">
    <location>
        <begin position="179"/>
        <end position="199"/>
    </location>
</feature>